<sequence length="224" mass="26432">MNVETNKTFEEILKNLKNWQNYKKDADLMSALLSKAVSFKIDYKVIDDKSASYHFYPALEIIEDEKQNKTVEFIFYMISKNRDTNDFLDKHRGTIEEYIKKIKIINKPLLEDTQITEEEAKVRKDRWGTELKKWIGKNEMFEVFDIPGEDFNLNEKVIMRGHFGMKEAEEEKEELIQAEASFAPDIIIQQVNLDGTSTSFFDMARLSPPWRKREVEFALLNIPM</sequence>
<proteinExistence type="predicted"/>
<organism evidence="1 2">
    <name type="scientific">Myroides odoratus</name>
    <name type="common">Flavobacterium odoratum</name>
    <dbReference type="NCBI Taxonomy" id="256"/>
    <lineage>
        <taxon>Bacteria</taxon>
        <taxon>Pseudomonadati</taxon>
        <taxon>Bacteroidota</taxon>
        <taxon>Flavobacteriia</taxon>
        <taxon>Flavobacteriales</taxon>
        <taxon>Flavobacteriaceae</taxon>
        <taxon>Myroides</taxon>
    </lineage>
</organism>
<gene>
    <name evidence="1" type="ORF">NCTC11179_01329</name>
</gene>
<dbReference type="Proteomes" id="UP000255024">
    <property type="component" value="Unassembled WGS sequence"/>
</dbReference>
<evidence type="ECO:0000313" key="1">
    <source>
        <dbReference type="EMBL" id="STZ27793.1"/>
    </source>
</evidence>
<reference evidence="1 2" key="1">
    <citation type="submission" date="2018-06" db="EMBL/GenBank/DDBJ databases">
        <authorList>
            <consortium name="Pathogen Informatics"/>
            <person name="Doyle S."/>
        </authorList>
    </citation>
    <scope>NUCLEOTIDE SEQUENCE [LARGE SCALE GENOMIC DNA]</scope>
    <source>
        <strain evidence="1 2">NCTC11179</strain>
    </source>
</reference>
<accession>A0A378RL58</accession>
<name>A0A378RL58_MYROD</name>
<dbReference type="RefSeq" id="WP_115090663.1">
    <property type="nucleotide sequence ID" value="NZ_CP068107.1"/>
</dbReference>
<dbReference type="AlphaFoldDB" id="A0A378RL58"/>
<keyword evidence="2" id="KW-1185">Reference proteome</keyword>
<dbReference type="EMBL" id="UGQL01000001">
    <property type="protein sequence ID" value="STZ27793.1"/>
    <property type="molecule type" value="Genomic_DNA"/>
</dbReference>
<protein>
    <submittedName>
        <fullName evidence="1">Uncharacterized protein</fullName>
    </submittedName>
</protein>
<evidence type="ECO:0000313" key="2">
    <source>
        <dbReference type="Proteomes" id="UP000255024"/>
    </source>
</evidence>